<evidence type="ECO:0000313" key="9">
    <source>
        <dbReference type="EMBL" id="MBB5142875.1"/>
    </source>
</evidence>
<dbReference type="InterPro" id="IPR036286">
    <property type="entry name" value="LexA/Signal_pep-like_sf"/>
</dbReference>
<keyword evidence="5" id="KW-0234">DNA repair</keyword>
<dbReference type="NCBIfam" id="NF007621">
    <property type="entry name" value="PRK10276.1"/>
    <property type="match status" value="1"/>
</dbReference>
<evidence type="ECO:0000256" key="3">
    <source>
        <dbReference type="ARBA" id="ARBA00022801"/>
    </source>
</evidence>
<dbReference type="InterPro" id="IPR039418">
    <property type="entry name" value="LexA-like"/>
</dbReference>
<keyword evidence="4 7" id="KW-0068">Autocatalytic cleavage</keyword>
<name>A0A7W8C371_9BACT</name>
<dbReference type="Gene3D" id="2.10.109.10">
    <property type="entry name" value="Umud Fragment, subunit A"/>
    <property type="match status" value="1"/>
</dbReference>
<protein>
    <submittedName>
        <fullName evidence="9">DNA polymerase V</fullName>
        <ecNumber evidence="9">3.4.21.-</ecNumber>
    </submittedName>
</protein>
<evidence type="ECO:0000256" key="5">
    <source>
        <dbReference type="ARBA" id="ARBA00023204"/>
    </source>
</evidence>
<keyword evidence="2" id="KW-0227">DNA damage</keyword>
<dbReference type="Pfam" id="PF00717">
    <property type="entry name" value="Peptidase_S24"/>
    <property type="match status" value="1"/>
</dbReference>
<dbReference type="GO" id="GO:0016787">
    <property type="term" value="F:hydrolase activity"/>
    <property type="evidence" value="ECO:0007669"/>
    <property type="project" value="UniProtKB-KW"/>
</dbReference>
<proteinExistence type="inferred from homology"/>
<evidence type="ECO:0000313" key="10">
    <source>
        <dbReference type="Proteomes" id="UP000539075"/>
    </source>
</evidence>
<keyword evidence="3 7" id="KW-0378">Hydrolase</keyword>
<dbReference type="EMBL" id="JACHGO010000002">
    <property type="protein sequence ID" value="MBB5142875.1"/>
    <property type="molecule type" value="Genomic_DNA"/>
</dbReference>
<dbReference type="AlphaFoldDB" id="A0A7W8C371"/>
<evidence type="ECO:0000259" key="8">
    <source>
        <dbReference type="Pfam" id="PF00717"/>
    </source>
</evidence>
<comment type="caution">
    <text evidence="9">The sequence shown here is derived from an EMBL/GenBank/DDBJ whole genome shotgun (WGS) entry which is preliminary data.</text>
</comment>
<accession>A0A7W8C371</accession>
<organism evidence="9 10">
    <name type="scientific">Desulfovibrio intestinalis</name>
    <dbReference type="NCBI Taxonomy" id="58621"/>
    <lineage>
        <taxon>Bacteria</taxon>
        <taxon>Pseudomonadati</taxon>
        <taxon>Thermodesulfobacteriota</taxon>
        <taxon>Desulfovibrionia</taxon>
        <taxon>Desulfovibrionales</taxon>
        <taxon>Desulfovibrionaceae</taxon>
        <taxon>Desulfovibrio</taxon>
    </lineage>
</organism>
<dbReference type="InterPro" id="IPR006197">
    <property type="entry name" value="Peptidase_S24_LexA"/>
</dbReference>
<dbReference type="EC" id="3.4.21.-" evidence="9"/>
<feature type="domain" description="Peptidase S24/S26A/S26B/S26C" evidence="8">
    <location>
        <begin position="24"/>
        <end position="140"/>
    </location>
</feature>
<evidence type="ECO:0000256" key="2">
    <source>
        <dbReference type="ARBA" id="ARBA00022763"/>
    </source>
</evidence>
<keyword evidence="6" id="KW-0742">SOS response</keyword>
<comment type="similarity">
    <text evidence="1 7">Belongs to the peptidase S24 family.</text>
</comment>
<dbReference type="CDD" id="cd06529">
    <property type="entry name" value="S24_LexA-like"/>
    <property type="match status" value="1"/>
</dbReference>
<dbReference type="RefSeq" id="WP_183718236.1">
    <property type="nucleotide sequence ID" value="NZ_JACHGO010000002.1"/>
</dbReference>
<dbReference type="PRINTS" id="PR00726">
    <property type="entry name" value="LEXASERPTASE"/>
</dbReference>
<reference evidence="9 10" key="1">
    <citation type="submission" date="2020-08" db="EMBL/GenBank/DDBJ databases">
        <title>Genomic Encyclopedia of Type Strains, Phase IV (KMG-IV): sequencing the most valuable type-strain genomes for metagenomic binning, comparative biology and taxonomic classification.</title>
        <authorList>
            <person name="Goeker M."/>
        </authorList>
    </citation>
    <scope>NUCLEOTIDE SEQUENCE [LARGE SCALE GENOMIC DNA]</scope>
    <source>
        <strain evidence="9 10">DSM 11275</strain>
    </source>
</reference>
<evidence type="ECO:0000256" key="6">
    <source>
        <dbReference type="ARBA" id="ARBA00023236"/>
    </source>
</evidence>
<evidence type="ECO:0000256" key="1">
    <source>
        <dbReference type="ARBA" id="ARBA00007484"/>
    </source>
</evidence>
<dbReference type="GO" id="GO:0003677">
    <property type="term" value="F:DNA binding"/>
    <property type="evidence" value="ECO:0007669"/>
    <property type="project" value="InterPro"/>
</dbReference>
<sequence length="147" mass="16420">MKSSSAHLEILGGADCPPDREGLPLYLSPVEAGFPSPADDFLDCRLDLHRHLVRNEAATFFLRAHGESMINAGIHDGDLLVVDRSESATHNRIVIAALDGELTVKRLVRSQNRVVLMPENSEYPEIDITEHEYVHIWGVVTYVIHKL</sequence>
<dbReference type="GO" id="GO:0006355">
    <property type="term" value="P:regulation of DNA-templated transcription"/>
    <property type="evidence" value="ECO:0007669"/>
    <property type="project" value="InterPro"/>
</dbReference>
<dbReference type="InterPro" id="IPR015927">
    <property type="entry name" value="Peptidase_S24_S26A/B/C"/>
</dbReference>
<dbReference type="PANTHER" id="PTHR33516:SF2">
    <property type="entry name" value="LEXA REPRESSOR-RELATED"/>
    <property type="match status" value="1"/>
</dbReference>
<keyword evidence="10" id="KW-1185">Reference proteome</keyword>
<gene>
    <name evidence="9" type="ORF">HNQ38_000954</name>
</gene>
<dbReference type="GO" id="GO:0006281">
    <property type="term" value="P:DNA repair"/>
    <property type="evidence" value="ECO:0007669"/>
    <property type="project" value="UniProtKB-KW"/>
</dbReference>
<dbReference type="SUPFAM" id="SSF51306">
    <property type="entry name" value="LexA/Signal peptidase"/>
    <property type="match status" value="1"/>
</dbReference>
<evidence type="ECO:0000256" key="7">
    <source>
        <dbReference type="RuleBase" id="RU003991"/>
    </source>
</evidence>
<dbReference type="GO" id="GO:0009432">
    <property type="term" value="P:SOS response"/>
    <property type="evidence" value="ECO:0007669"/>
    <property type="project" value="UniProtKB-KW"/>
</dbReference>
<dbReference type="Proteomes" id="UP000539075">
    <property type="component" value="Unassembled WGS sequence"/>
</dbReference>
<evidence type="ECO:0000256" key="4">
    <source>
        <dbReference type="ARBA" id="ARBA00022813"/>
    </source>
</evidence>
<dbReference type="PANTHER" id="PTHR33516">
    <property type="entry name" value="LEXA REPRESSOR"/>
    <property type="match status" value="1"/>
</dbReference>
<dbReference type="InterPro" id="IPR050077">
    <property type="entry name" value="LexA_repressor"/>
</dbReference>